<evidence type="ECO:0000256" key="1">
    <source>
        <dbReference type="ARBA" id="ARBA00022729"/>
    </source>
</evidence>
<protein>
    <submittedName>
        <fullName evidence="2">Uncharacterized protein</fullName>
    </submittedName>
</protein>
<organism evidence="2 3">
    <name type="scientific">Midichloria mitochondrii (strain IricVA)</name>
    <dbReference type="NCBI Taxonomy" id="696127"/>
    <lineage>
        <taxon>Bacteria</taxon>
        <taxon>Pseudomonadati</taxon>
        <taxon>Pseudomonadota</taxon>
        <taxon>Alphaproteobacteria</taxon>
        <taxon>Rickettsiales</taxon>
        <taxon>Candidatus Midichloriaceae</taxon>
        <taxon>Candidatus Midichloria</taxon>
    </lineage>
</organism>
<dbReference type="EMBL" id="CP002130">
    <property type="protein sequence ID" value="AEI89522.1"/>
    <property type="molecule type" value="Genomic_DNA"/>
</dbReference>
<dbReference type="RefSeq" id="WP_013951713.1">
    <property type="nucleotide sequence ID" value="NC_015722.1"/>
</dbReference>
<evidence type="ECO:0000313" key="3">
    <source>
        <dbReference type="Proteomes" id="UP000006639"/>
    </source>
</evidence>
<dbReference type="HOGENOM" id="CLU_3312815_0_0_5"/>
<dbReference type="Pfam" id="PF13517">
    <property type="entry name" value="FG-GAP_3"/>
    <property type="match status" value="1"/>
</dbReference>
<accession>F7XUG3</accession>
<proteinExistence type="predicted"/>
<dbReference type="Gene3D" id="2.30.30.100">
    <property type="match status" value="1"/>
</dbReference>
<dbReference type="SUPFAM" id="SSF69318">
    <property type="entry name" value="Integrin alpha N-terminal domain"/>
    <property type="match status" value="1"/>
</dbReference>
<name>F7XUG3_MIDMI</name>
<dbReference type="AlphaFoldDB" id="F7XUG3"/>
<dbReference type="InterPro" id="IPR013517">
    <property type="entry name" value="FG-GAP"/>
</dbReference>
<reference evidence="2 3" key="1">
    <citation type="journal article" date="2011" name="Mol. Biol. Evol.">
        <title>Phylogenomic evidence for the presence of a flagellum and cbb3 oxidase in the free-living mitochondrial ancestor.</title>
        <authorList>
            <person name="Sassera D."/>
            <person name="Lo N."/>
            <person name="Epis S."/>
            <person name="D'Auria G."/>
            <person name="Montagna M."/>
            <person name="Comandatore F."/>
            <person name="Horner D."/>
            <person name="Pereto J."/>
            <person name="Luciano A.M."/>
            <person name="Franciosi F."/>
            <person name="Ferri E."/>
            <person name="Crotti E."/>
            <person name="Bazzocchi C."/>
            <person name="Daffonchio D."/>
            <person name="Sacchi L."/>
            <person name="Moya A."/>
            <person name="Latorre A."/>
            <person name="Bandi C."/>
        </authorList>
    </citation>
    <scope>NUCLEOTIDE SEQUENCE [LARGE SCALE GENOMIC DNA]</scope>
    <source>
        <strain evidence="2 3">IricVA</strain>
    </source>
</reference>
<dbReference type="InterPro" id="IPR028994">
    <property type="entry name" value="Integrin_alpha_N"/>
</dbReference>
<dbReference type="Proteomes" id="UP000006639">
    <property type="component" value="Chromosome"/>
</dbReference>
<gene>
    <name evidence="2" type="ordered locus">midi_01251</name>
</gene>
<sequence length="39" mass="4106">MGDFNGDGKRDLANTNYNSNSVSVLIGNGDGTFKPAVFL</sequence>
<keyword evidence="3" id="KW-1185">Reference proteome</keyword>
<dbReference type="OrthoDB" id="8169987at2"/>
<keyword evidence="1" id="KW-0732">Signal</keyword>
<dbReference type="KEGG" id="mmn:midi_01251"/>
<evidence type="ECO:0000313" key="2">
    <source>
        <dbReference type="EMBL" id="AEI89522.1"/>
    </source>
</evidence>